<feature type="compositionally biased region" description="Acidic residues" evidence="10">
    <location>
        <begin position="13"/>
        <end position="26"/>
    </location>
</feature>
<dbReference type="Proteomes" id="UP001150569">
    <property type="component" value="Unassembled WGS sequence"/>
</dbReference>
<keyword evidence="3 12" id="KW-0808">Transferase</keyword>
<dbReference type="GO" id="GO:0000245">
    <property type="term" value="P:spliceosomal complex assembly"/>
    <property type="evidence" value="ECO:0007669"/>
    <property type="project" value="TreeGrafter"/>
</dbReference>
<dbReference type="GO" id="GO:0005634">
    <property type="term" value="C:nucleus"/>
    <property type="evidence" value="ECO:0007669"/>
    <property type="project" value="TreeGrafter"/>
</dbReference>
<dbReference type="InterPro" id="IPR000719">
    <property type="entry name" value="Prot_kinase_dom"/>
</dbReference>
<evidence type="ECO:0000256" key="10">
    <source>
        <dbReference type="SAM" id="MobiDB-lite"/>
    </source>
</evidence>
<dbReference type="EC" id="2.7.11.1" evidence="1"/>
<dbReference type="PROSITE" id="PS00107">
    <property type="entry name" value="PROTEIN_KINASE_ATP"/>
    <property type="match status" value="1"/>
</dbReference>
<accession>A0A9W8DX71</accession>
<evidence type="ECO:0000256" key="7">
    <source>
        <dbReference type="ARBA" id="ARBA00047899"/>
    </source>
</evidence>
<evidence type="ECO:0000259" key="11">
    <source>
        <dbReference type="PROSITE" id="PS50011"/>
    </source>
</evidence>
<feature type="region of interest" description="Disordered" evidence="10">
    <location>
        <begin position="234"/>
        <end position="286"/>
    </location>
</feature>
<dbReference type="InterPro" id="IPR008271">
    <property type="entry name" value="Ser/Thr_kinase_AS"/>
</dbReference>
<dbReference type="CDD" id="cd14136">
    <property type="entry name" value="STKc_SRPK"/>
    <property type="match status" value="1"/>
</dbReference>
<keyword evidence="4 9" id="KW-0547">Nucleotide-binding</keyword>
<dbReference type="GO" id="GO:0005524">
    <property type="term" value="F:ATP binding"/>
    <property type="evidence" value="ECO:0007669"/>
    <property type="project" value="UniProtKB-UniRule"/>
</dbReference>
<dbReference type="EMBL" id="JANBPT010000103">
    <property type="protein sequence ID" value="KAJ1927759.1"/>
    <property type="molecule type" value="Genomic_DNA"/>
</dbReference>
<name>A0A9W8DX71_9FUNG</name>
<evidence type="ECO:0000256" key="5">
    <source>
        <dbReference type="ARBA" id="ARBA00022777"/>
    </source>
</evidence>
<feature type="compositionally biased region" description="Gly residues" evidence="10">
    <location>
        <begin position="255"/>
        <end position="265"/>
    </location>
</feature>
<comment type="catalytic activity">
    <reaction evidence="8">
        <text>L-seryl-[protein] + ATP = O-phospho-L-seryl-[protein] + ADP + H(+)</text>
        <dbReference type="Rhea" id="RHEA:17989"/>
        <dbReference type="Rhea" id="RHEA-COMP:9863"/>
        <dbReference type="Rhea" id="RHEA-COMP:11604"/>
        <dbReference type="ChEBI" id="CHEBI:15378"/>
        <dbReference type="ChEBI" id="CHEBI:29999"/>
        <dbReference type="ChEBI" id="CHEBI:30616"/>
        <dbReference type="ChEBI" id="CHEBI:83421"/>
        <dbReference type="ChEBI" id="CHEBI:456216"/>
        <dbReference type="EC" id="2.7.11.1"/>
    </reaction>
</comment>
<dbReference type="SMART" id="SM00220">
    <property type="entry name" value="S_TKc"/>
    <property type="match status" value="1"/>
</dbReference>
<feature type="compositionally biased region" description="Polar residues" evidence="10">
    <location>
        <begin position="242"/>
        <end position="251"/>
    </location>
</feature>
<comment type="caution">
    <text evidence="12">The sequence shown here is derived from an EMBL/GenBank/DDBJ whole genome shotgun (WGS) entry which is preliminary data.</text>
</comment>
<dbReference type="GO" id="GO:0004674">
    <property type="term" value="F:protein serine/threonine kinase activity"/>
    <property type="evidence" value="ECO:0007669"/>
    <property type="project" value="UniProtKB-KW"/>
</dbReference>
<dbReference type="Pfam" id="PF00069">
    <property type="entry name" value="Pkinase"/>
    <property type="match status" value="2"/>
</dbReference>
<reference evidence="12" key="1">
    <citation type="submission" date="2022-07" db="EMBL/GenBank/DDBJ databases">
        <title>Phylogenomic reconstructions and comparative analyses of Kickxellomycotina fungi.</title>
        <authorList>
            <person name="Reynolds N.K."/>
            <person name="Stajich J.E."/>
            <person name="Barry K."/>
            <person name="Grigoriev I.V."/>
            <person name="Crous P."/>
            <person name="Smith M.E."/>
        </authorList>
    </citation>
    <scope>NUCLEOTIDE SEQUENCE</scope>
    <source>
        <strain evidence="12">RSA 861</strain>
    </source>
</reference>
<feature type="binding site" evidence="9">
    <location>
        <position position="78"/>
    </location>
    <ligand>
        <name>ATP</name>
        <dbReference type="ChEBI" id="CHEBI:30616"/>
    </ligand>
</feature>
<evidence type="ECO:0000256" key="4">
    <source>
        <dbReference type="ARBA" id="ARBA00022741"/>
    </source>
</evidence>
<dbReference type="InterPro" id="IPR011009">
    <property type="entry name" value="Kinase-like_dom_sf"/>
</dbReference>
<sequence>MANPTTPSSDPHDSDDFEDVSGGEEDVSDYCKGGYHAVRLQDQFKDGRYTVVRKLGWGHFSTVWLARDGERDRYVALKVVKSAKNYTEAAQDEIQLCDKVARTDPTAPGHLHVVELLDHFMHYGPNGAHVCMVFEVLGENLLSLIRRYRKRGGLPVPLVKDVARQILLGLDYMHEACRVIHTDMKPENVLVAIPNVEVMIRQQLGLAPKPAVTSDEAAPAESLTNLPRARVVEAPAPAAPATQVSSSSQRFTGAGPQGPGNGFSFGGQPPASTTAVTATNPTVTTTEVLERTLDDITISGLNSTKADETNRRPASPQITISQELSANPALLPPLTDSPADATQTMGDEGTRASDHARTAAAQAVADSFIQVKIADLGNACWVHKHFTEDIQTRQYRSPEVILGAKWGPTADVWSLACMVFELITGEFLFQPRSGKKYDKDDDHLALMIETLGPFPRALALAGKYSRDYFNRSGQLRHISRLRPQSIAERLIDEFGWSKLDAEELEGFLTPMLHLNPDRRARARDMLNHGWLRQPSL</sequence>
<proteinExistence type="predicted"/>
<gene>
    <name evidence="12" type="primary">SKY1_1</name>
    <name evidence="12" type="ORF">IWQ60_002655</name>
</gene>
<dbReference type="Gene3D" id="1.10.510.10">
    <property type="entry name" value="Transferase(Phosphotransferase) domain 1"/>
    <property type="match status" value="1"/>
</dbReference>
<keyword evidence="5 12" id="KW-0418">Kinase</keyword>
<feature type="region of interest" description="Disordered" evidence="10">
    <location>
        <begin position="1"/>
        <end position="26"/>
    </location>
</feature>
<dbReference type="FunFam" id="3.30.200.20:FF:000770">
    <property type="entry name" value="SRSF protein kinase 2"/>
    <property type="match status" value="1"/>
</dbReference>
<feature type="compositionally biased region" description="Polar residues" evidence="10">
    <location>
        <begin position="316"/>
        <end position="325"/>
    </location>
</feature>
<evidence type="ECO:0000313" key="13">
    <source>
        <dbReference type="Proteomes" id="UP001150569"/>
    </source>
</evidence>
<evidence type="ECO:0000256" key="2">
    <source>
        <dbReference type="ARBA" id="ARBA00022527"/>
    </source>
</evidence>
<dbReference type="PROSITE" id="PS00108">
    <property type="entry name" value="PROTEIN_KINASE_ST"/>
    <property type="match status" value="1"/>
</dbReference>
<keyword evidence="6 9" id="KW-0067">ATP-binding</keyword>
<feature type="region of interest" description="Disordered" evidence="10">
    <location>
        <begin position="300"/>
        <end position="354"/>
    </location>
</feature>
<feature type="domain" description="Protein kinase" evidence="11">
    <location>
        <begin position="49"/>
        <end position="531"/>
    </location>
</feature>
<dbReference type="GO" id="GO:0005737">
    <property type="term" value="C:cytoplasm"/>
    <property type="evidence" value="ECO:0007669"/>
    <property type="project" value="TreeGrafter"/>
</dbReference>
<evidence type="ECO:0000256" key="8">
    <source>
        <dbReference type="ARBA" id="ARBA00048679"/>
    </source>
</evidence>
<evidence type="ECO:0000256" key="6">
    <source>
        <dbReference type="ARBA" id="ARBA00022840"/>
    </source>
</evidence>
<protein>
    <recommendedName>
        <fullName evidence="1">non-specific serine/threonine protein kinase</fullName>
        <ecNumber evidence="1">2.7.11.1</ecNumber>
    </recommendedName>
</protein>
<dbReference type="AlphaFoldDB" id="A0A9W8DX71"/>
<dbReference type="GO" id="GO:0050684">
    <property type="term" value="P:regulation of mRNA processing"/>
    <property type="evidence" value="ECO:0007669"/>
    <property type="project" value="TreeGrafter"/>
</dbReference>
<dbReference type="InterPro" id="IPR017441">
    <property type="entry name" value="Protein_kinase_ATP_BS"/>
</dbReference>
<dbReference type="InterPro" id="IPR051334">
    <property type="entry name" value="SRPK"/>
</dbReference>
<evidence type="ECO:0000313" key="12">
    <source>
        <dbReference type="EMBL" id="KAJ1927759.1"/>
    </source>
</evidence>
<dbReference type="PANTHER" id="PTHR47634:SF9">
    <property type="entry name" value="PROTEIN KINASE DOMAIN-CONTAINING PROTEIN-RELATED"/>
    <property type="match status" value="1"/>
</dbReference>
<dbReference type="OrthoDB" id="2649at2759"/>
<evidence type="ECO:0000256" key="3">
    <source>
        <dbReference type="ARBA" id="ARBA00022679"/>
    </source>
</evidence>
<evidence type="ECO:0000256" key="9">
    <source>
        <dbReference type="PROSITE-ProRule" id="PRU10141"/>
    </source>
</evidence>
<keyword evidence="2 12" id="KW-0723">Serine/threonine-protein kinase</keyword>
<dbReference type="SUPFAM" id="SSF56112">
    <property type="entry name" value="Protein kinase-like (PK-like)"/>
    <property type="match status" value="1"/>
</dbReference>
<dbReference type="PANTHER" id="PTHR47634">
    <property type="entry name" value="PROTEIN KINASE DOMAIN-CONTAINING PROTEIN-RELATED"/>
    <property type="match status" value="1"/>
</dbReference>
<organism evidence="12 13">
    <name type="scientific">Tieghemiomyces parasiticus</name>
    <dbReference type="NCBI Taxonomy" id="78921"/>
    <lineage>
        <taxon>Eukaryota</taxon>
        <taxon>Fungi</taxon>
        <taxon>Fungi incertae sedis</taxon>
        <taxon>Zoopagomycota</taxon>
        <taxon>Kickxellomycotina</taxon>
        <taxon>Dimargaritomycetes</taxon>
        <taxon>Dimargaritales</taxon>
        <taxon>Dimargaritaceae</taxon>
        <taxon>Tieghemiomyces</taxon>
    </lineage>
</organism>
<dbReference type="PROSITE" id="PS50011">
    <property type="entry name" value="PROTEIN_KINASE_DOM"/>
    <property type="match status" value="1"/>
</dbReference>
<feature type="compositionally biased region" description="Low complexity" evidence="10">
    <location>
        <begin position="269"/>
        <end position="286"/>
    </location>
</feature>
<keyword evidence="13" id="KW-1185">Reference proteome</keyword>
<comment type="catalytic activity">
    <reaction evidence="7">
        <text>L-threonyl-[protein] + ATP = O-phospho-L-threonyl-[protein] + ADP + H(+)</text>
        <dbReference type="Rhea" id="RHEA:46608"/>
        <dbReference type="Rhea" id="RHEA-COMP:11060"/>
        <dbReference type="Rhea" id="RHEA-COMP:11605"/>
        <dbReference type="ChEBI" id="CHEBI:15378"/>
        <dbReference type="ChEBI" id="CHEBI:30013"/>
        <dbReference type="ChEBI" id="CHEBI:30616"/>
        <dbReference type="ChEBI" id="CHEBI:61977"/>
        <dbReference type="ChEBI" id="CHEBI:456216"/>
        <dbReference type="EC" id="2.7.11.1"/>
    </reaction>
</comment>
<evidence type="ECO:0000256" key="1">
    <source>
        <dbReference type="ARBA" id="ARBA00012513"/>
    </source>
</evidence>
<dbReference type="FunFam" id="1.10.510.10:FF:000275">
    <property type="entry name" value="SRSF protein kinase 2 isoform X3"/>
    <property type="match status" value="1"/>
</dbReference>
<dbReference type="Gene3D" id="3.30.200.20">
    <property type="entry name" value="Phosphorylase Kinase, domain 1"/>
    <property type="match status" value="1"/>
</dbReference>